<evidence type="ECO:0000313" key="1">
    <source>
        <dbReference type="EMBL" id="KAI9510067.1"/>
    </source>
</evidence>
<gene>
    <name evidence="1" type="ORF">F5148DRAFT_1182198</name>
</gene>
<evidence type="ECO:0000313" key="2">
    <source>
        <dbReference type="Proteomes" id="UP001207468"/>
    </source>
</evidence>
<keyword evidence="2" id="KW-1185">Reference proteome</keyword>
<organism evidence="1 2">
    <name type="scientific">Russula earlei</name>
    <dbReference type="NCBI Taxonomy" id="71964"/>
    <lineage>
        <taxon>Eukaryota</taxon>
        <taxon>Fungi</taxon>
        <taxon>Dikarya</taxon>
        <taxon>Basidiomycota</taxon>
        <taxon>Agaricomycotina</taxon>
        <taxon>Agaricomycetes</taxon>
        <taxon>Russulales</taxon>
        <taxon>Russulaceae</taxon>
        <taxon>Russula</taxon>
    </lineage>
</organism>
<feature type="non-terminal residue" evidence="1">
    <location>
        <position position="197"/>
    </location>
</feature>
<protein>
    <submittedName>
        <fullName evidence="1">Uncharacterized protein</fullName>
    </submittedName>
</protein>
<proteinExistence type="predicted"/>
<sequence>MAASLPTPQIFFRVSLAIQPPNASWILASPVTARCGRISRHKRTKRAYGPGPRTMCNPSTSTCFRAALLWASSHLPGRVKVTHVSLSQDIGWNTLSDMFGSLPNGGGTFTAIDDTFPPATSTPSPNSFNPGSFDYLNTDFHPPWEMPTPPFSELDSVPSSASDASWAELTPEPSQPPPPVSRSQTDSWHRPPLLRST</sequence>
<name>A0ACC0UEZ2_9AGAM</name>
<accession>A0ACC0UEZ2</accession>
<dbReference type="EMBL" id="JAGFNK010000049">
    <property type="protein sequence ID" value="KAI9510067.1"/>
    <property type="molecule type" value="Genomic_DNA"/>
</dbReference>
<reference evidence="1" key="1">
    <citation type="submission" date="2021-03" db="EMBL/GenBank/DDBJ databases">
        <title>Evolutionary priming and transition to the ectomycorrhizal habit in an iconic lineage of mushroom-forming fungi: is preadaptation a requirement?</title>
        <authorList>
            <consortium name="DOE Joint Genome Institute"/>
            <person name="Looney B.P."/>
            <person name="Miyauchi S."/>
            <person name="Morin E."/>
            <person name="Drula E."/>
            <person name="Courty P.E."/>
            <person name="Chicoki N."/>
            <person name="Fauchery L."/>
            <person name="Kohler A."/>
            <person name="Kuo A."/>
            <person name="LaButti K."/>
            <person name="Pangilinan J."/>
            <person name="Lipzen A."/>
            <person name="Riley R."/>
            <person name="Andreopoulos W."/>
            <person name="He G."/>
            <person name="Johnson J."/>
            <person name="Barry K.W."/>
            <person name="Grigoriev I.V."/>
            <person name="Nagy L."/>
            <person name="Hibbett D."/>
            <person name="Henrissat B."/>
            <person name="Matheny P.B."/>
            <person name="Labbe J."/>
            <person name="Martin A.F."/>
        </authorList>
    </citation>
    <scope>NUCLEOTIDE SEQUENCE</scope>
    <source>
        <strain evidence="1">BPL698</strain>
    </source>
</reference>
<dbReference type="Proteomes" id="UP001207468">
    <property type="component" value="Unassembled WGS sequence"/>
</dbReference>
<comment type="caution">
    <text evidence="1">The sequence shown here is derived from an EMBL/GenBank/DDBJ whole genome shotgun (WGS) entry which is preliminary data.</text>
</comment>